<feature type="transmembrane region" description="Helical" evidence="1">
    <location>
        <begin position="464"/>
        <end position="484"/>
    </location>
</feature>
<feature type="transmembrane region" description="Helical" evidence="1">
    <location>
        <begin position="437"/>
        <end position="457"/>
    </location>
</feature>
<feature type="transmembrane region" description="Helical" evidence="1">
    <location>
        <begin position="77"/>
        <end position="96"/>
    </location>
</feature>
<feature type="transmembrane region" description="Helical" evidence="1">
    <location>
        <begin position="126"/>
        <end position="145"/>
    </location>
</feature>
<feature type="transmembrane region" description="Helical" evidence="1">
    <location>
        <begin position="15"/>
        <end position="36"/>
    </location>
</feature>
<organism evidence="2 3">
    <name type="scientific">Microbacterium kyungheense</name>
    <dbReference type="NCBI Taxonomy" id="1263636"/>
    <lineage>
        <taxon>Bacteria</taxon>
        <taxon>Bacillati</taxon>
        <taxon>Actinomycetota</taxon>
        <taxon>Actinomycetes</taxon>
        <taxon>Micrococcales</taxon>
        <taxon>Microbacteriaceae</taxon>
        <taxon>Microbacterium</taxon>
    </lineage>
</organism>
<keyword evidence="1" id="KW-0812">Transmembrane</keyword>
<evidence type="ECO:0000313" key="2">
    <source>
        <dbReference type="EMBL" id="TQM23721.1"/>
    </source>
</evidence>
<dbReference type="OrthoDB" id="2014935at2"/>
<feature type="transmembrane region" description="Helical" evidence="1">
    <location>
        <begin position="394"/>
        <end position="417"/>
    </location>
</feature>
<accession>A0A543EQ62</accession>
<comment type="caution">
    <text evidence="2">The sequence shown here is derived from an EMBL/GenBank/DDBJ whole genome shotgun (WGS) entry which is preliminary data.</text>
</comment>
<feature type="transmembrane region" description="Helical" evidence="1">
    <location>
        <begin position="240"/>
        <end position="261"/>
    </location>
</feature>
<keyword evidence="1" id="KW-0472">Membrane</keyword>
<dbReference type="Proteomes" id="UP000320235">
    <property type="component" value="Unassembled WGS sequence"/>
</dbReference>
<dbReference type="RefSeq" id="WP_141895839.1">
    <property type="nucleotide sequence ID" value="NZ_BAABLH010000006.1"/>
</dbReference>
<keyword evidence="3" id="KW-1185">Reference proteome</keyword>
<dbReference type="EMBL" id="VFPE01000005">
    <property type="protein sequence ID" value="TQM23721.1"/>
    <property type="molecule type" value="Genomic_DNA"/>
</dbReference>
<protein>
    <submittedName>
        <fullName evidence="2">ABC-2 type transport system permease protein</fullName>
    </submittedName>
</protein>
<feature type="transmembrane region" description="Helical" evidence="1">
    <location>
        <begin position="188"/>
        <end position="207"/>
    </location>
</feature>
<proteinExistence type="predicted"/>
<dbReference type="AlphaFoldDB" id="A0A543EQ62"/>
<keyword evidence="1" id="KW-1133">Transmembrane helix</keyword>
<gene>
    <name evidence="2" type="ORF">FB391_3111</name>
</gene>
<reference evidence="2 3" key="1">
    <citation type="submission" date="2019-06" db="EMBL/GenBank/DDBJ databases">
        <title>Sequencing the genomes of 1000 actinobacteria strains.</title>
        <authorList>
            <person name="Klenk H.-P."/>
        </authorList>
    </citation>
    <scope>NUCLEOTIDE SEQUENCE [LARGE SCALE GENOMIC DNA]</scope>
    <source>
        <strain evidence="2 3">DSM 105492</strain>
    </source>
</reference>
<sequence>MTVAALLRQRLRRDWLQLTLWILGTAALAASAVSGVEQSYGTLQDRQEVLVAVMANPVIMLFRGLPSGAEREAFTLFLILPFLAMMAAFMSSFLAVRHTRAEEELGRAELVSATPAGRAAPTIATILHGLIANAVLGALVFAVYAGSGFAVGGSAVAGVASAAVGVVFLGVALVAAQLMRTSRGANSLSVWVLIITFLLSGIGNALGTPSDDLQRIESSWVTWLSPFGWAENSRPFADDAWWPLVLCLATGVVLTAVALVLQPLRDVGESFIAQRPGRLYAHASLSAPIGLVWLLSRGSLIGWCVGGLLTGALSTSLASVISELGTDIPALQNVLSALSDNGSLAAGMVIIFFLIVGVLAACAAVQTVSRARQEEAHGTAELVLAQPVGRVRWLGGYLVIAFAGVLAVCASGVLGAWLGSLRQGDADLVSDAVLAGFGQAVAASVFLAITAFVFVVAPRLTIALAWILVLGGLMLGLFGALFGLPDAVVNLSPFTSAPTVDAGELDMKGGWWLLGATAVLAGGALLLMRRRQLATNG</sequence>
<name>A0A543EQ62_9MICO</name>
<feature type="transmembrane region" description="Helical" evidence="1">
    <location>
        <begin position="151"/>
        <end position="176"/>
    </location>
</feature>
<feature type="transmembrane region" description="Helical" evidence="1">
    <location>
        <begin position="342"/>
        <end position="365"/>
    </location>
</feature>
<feature type="transmembrane region" description="Helical" evidence="1">
    <location>
        <begin position="509"/>
        <end position="528"/>
    </location>
</feature>
<evidence type="ECO:0000313" key="3">
    <source>
        <dbReference type="Proteomes" id="UP000320235"/>
    </source>
</evidence>
<feature type="transmembrane region" description="Helical" evidence="1">
    <location>
        <begin position="300"/>
        <end position="322"/>
    </location>
</feature>
<evidence type="ECO:0000256" key="1">
    <source>
        <dbReference type="SAM" id="Phobius"/>
    </source>
</evidence>